<evidence type="ECO:0000313" key="2">
    <source>
        <dbReference type="Proteomes" id="UP001442364"/>
    </source>
</evidence>
<evidence type="ECO:0000313" key="1">
    <source>
        <dbReference type="EMBL" id="MEQ2378825.1"/>
    </source>
</evidence>
<organism evidence="1 2">
    <name type="scientific">[Lactobacillus] rogosae</name>
    <dbReference type="NCBI Taxonomy" id="706562"/>
    <lineage>
        <taxon>Bacteria</taxon>
        <taxon>Bacillati</taxon>
        <taxon>Bacillota</taxon>
        <taxon>Clostridia</taxon>
        <taxon>Lachnospirales</taxon>
        <taxon>Lachnospiraceae</taxon>
        <taxon>Lachnospira</taxon>
    </lineage>
</organism>
<dbReference type="RefSeq" id="WP_349153235.1">
    <property type="nucleotide sequence ID" value="NZ_DAWCMB010000251.1"/>
</dbReference>
<keyword evidence="2" id="KW-1185">Reference proteome</keyword>
<comment type="caution">
    <text evidence="1">The sequence shown here is derived from an EMBL/GenBank/DDBJ whole genome shotgun (WGS) entry which is preliminary data.</text>
</comment>
<protein>
    <recommendedName>
        <fullName evidence="3">Phage portal protein</fullName>
    </recommendedName>
</protein>
<sequence length="289" mass="32544">MPELAGLSDVVWNDNFIMAVPMMFYKSARYKGRGKSIFDAKIDNFDALDEAWSQWMDALRKNRTKEYIPENMLPRNPYTGKVLKPNAFDNAYISTEASMKEGQTNKIDLVQGNIPHESYLATYITALDLCLQGIMSPSTLGIDVKKLDNAEAQREKEKATLYSRNNIVGQLQKVLPKLVDIVFKAMDTFHKTPIKDIDIDVTFGEYANPSFESQVETVSKAKQGGIMSIEASVDELYGDTKDDEWKQEEIARLKAEQGISDMEEPALNMQADDFTVDGADNSFTGFDNK</sequence>
<name>A0ABV1BST5_9FIRM</name>
<reference evidence="1 2" key="1">
    <citation type="submission" date="2024-03" db="EMBL/GenBank/DDBJ databases">
        <title>Human intestinal bacterial collection.</title>
        <authorList>
            <person name="Pauvert C."/>
            <person name="Hitch T.C.A."/>
            <person name="Clavel T."/>
        </authorList>
    </citation>
    <scope>NUCLEOTIDE SEQUENCE [LARGE SCALE GENOMIC DNA]</scope>
    <source>
        <strain evidence="1 2">CLA-AA-H255</strain>
    </source>
</reference>
<dbReference type="EMBL" id="JBBMER010000002">
    <property type="protein sequence ID" value="MEQ2378825.1"/>
    <property type="molecule type" value="Genomic_DNA"/>
</dbReference>
<evidence type="ECO:0008006" key="3">
    <source>
        <dbReference type="Google" id="ProtNLM"/>
    </source>
</evidence>
<proteinExistence type="predicted"/>
<accession>A0ABV1BST5</accession>
<gene>
    <name evidence="1" type="ORF">WMO14_02860</name>
</gene>
<dbReference type="Proteomes" id="UP001442364">
    <property type="component" value="Unassembled WGS sequence"/>
</dbReference>